<feature type="non-terminal residue" evidence="2">
    <location>
        <position position="72"/>
    </location>
</feature>
<evidence type="ECO:0000313" key="2">
    <source>
        <dbReference type="EMBL" id="GAH72354.1"/>
    </source>
</evidence>
<evidence type="ECO:0000256" key="1">
    <source>
        <dbReference type="SAM" id="MobiDB-lite"/>
    </source>
</evidence>
<name>X1J1V9_9ZZZZ</name>
<accession>X1J1V9</accession>
<comment type="caution">
    <text evidence="2">The sequence shown here is derived from an EMBL/GenBank/DDBJ whole genome shotgun (WGS) entry which is preliminary data.</text>
</comment>
<gene>
    <name evidence="2" type="ORF">S03H2_49427</name>
</gene>
<dbReference type="EMBL" id="BARU01031233">
    <property type="protein sequence ID" value="GAH72354.1"/>
    <property type="molecule type" value="Genomic_DNA"/>
</dbReference>
<protein>
    <submittedName>
        <fullName evidence="2">Uncharacterized protein</fullName>
    </submittedName>
</protein>
<dbReference type="AlphaFoldDB" id="X1J1V9"/>
<feature type="region of interest" description="Disordered" evidence="1">
    <location>
        <begin position="51"/>
        <end position="72"/>
    </location>
</feature>
<reference evidence="2" key="1">
    <citation type="journal article" date="2014" name="Front. Microbiol.">
        <title>High frequency of phylogenetically diverse reductive dehalogenase-homologous genes in deep subseafloor sedimentary metagenomes.</title>
        <authorList>
            <person name="Kawai M."/>
            <person name="Futagami T."/>
            <person name="Toyoda A."/>
            <person name="Takaki Y."/>
            <person name="Nishi S."/>
            <person name="Hori S."/>
            <person name="Arai W."/>
            <person name="Tsubouchi T."/>
            <person name="Morono Y."/>
            <person name="Uchiyama I."/>
            <person name="Ito T."/>
            <person name="Fujiyama A."/>
            <person name="Inagaki F."/>
            <person name="Takami H."/>
        </authorList>
    </citation>
    <scope>NUCLEOTIDE SEQUENCE</scope>
    <source>
        <strain evidence="2">Expedition CK06-06</strain>
    </source>
</reference>
<feature type="compositionally biased region" description="Low complexity" evidence="1">
    <location>
        <begin position="59"/>
        <end position="72"/>
    </location>
</feature>
<proteinExistence type="predicted"/>
<sequence length="72" mass="6831">MADRRYVSAIVTAGIFAAGISIGSAWAGGPAGVTDDQFSAVGSGTFADSQNDGGSVEVGFSGTGATAGEASA</sequence>
<organism evidence="2">
    <name type="scientific">marine sediment metagenome</name>
    <dbReference type="NCBI Taxonomy" id="412755"/>
    <lineage>
        <taxon>unclassified sequences</taxon>
        <taxon>metagenomes</taxon>
        <taxon>ecological metagenomes</taxon>
    </lineage>
</organism>